<organism evidence="2 3">
    <name type="scientific">Micromonas commoda (strain RCC299 / NOUM17 / CCMP2709)</name>
    <name type="common">Picoplanktonic green alga</name>
    <dbReference type="NCBI Taxonomy" id="296587"/>
    <lineage>
        <taxon>Eukaryota</taxon>
        <taxon>Viridiplantae</taxon>
        <taxon>Chlorophyta</taxon>
        <taxon>Mamiellophyceae</taxon>
        <taxon>Mamiellales</taxon>
        <taxon>Mamiellaceae</taxon>
        <taxon>Micromonas</taxon>
    </lineage>
</organism>
<reference evidence="2 3" key="1">
    <citation type="journal article" date="2009" name="Science">
        <title>Green evolution and dynamic adaptations revealed by genomes of the marine picoeukaryotes Micromonas.</title>
        <authorList>
            <person name="Worden A.Z."/>
            <person name="Lee J.H."/>
            <person name="Mock T."/>
            <person name="Rouze P."/>
            <person name="Simmons M.P."/>
            <person name="Aerts A.L."/>
            <person name="Allen A.E."/>
            <person name="Cuvelier M.L."/>
            <person name="Derelle E."/>
            <person name="Everett M.V."/>
            <person name="Foulon E."/>
            <person name="Grimwood J."/>
            <person name="Gundlach H."/>
            <person name="Henrissat B."/>
            <person name="Napoli C."/>
            <person name="McDonald S.M."/>
            <person name="Parker M.S."/>
            <person name="Rombauts S."/>
            <person name="Salamov A."/>
            <person name="Von Dassow P."/>
            <person name="Badger J.H."/>
            <person name="Coutinho P.M."/>
            <person name="Demir E."/>
            <person name="Dubchak I."/>
            <person name="Gentemann C."/>
            <person name="Eikrem W."/>
            <person name="Gready J.E."/>
            <person name="John U."/>
            <person name="Lanier W."/>
            <person name="Lindquist E.A."/>
            <person name="Lucas S."/>
            <person name="Mayer K.F."/>
            <person name="Moreau H."/>
            <person name="Not F."/>
            <person name="Otillar R."/>
            <person name="Panaud O."/>
            <person name="Pangilinan J."/>
            <person name="Paulsen I."/>
            <person name="Piegu B."/>
            <person name="Poliakov A."/>
            <person name="Robbens S."/>
            <person name="Schmutz J."/>
            <person name="Toulza E."/>
            <person name="Wyss T."/>
            <person name="Zelensky A."/>
            <person name="Zhou K."/>
            <person name="Armbrust E.V."/>
            <person name="Bhattacharya D."/>
            <person name="Goodenough U.W."/>
            <person name="Van de Peer Y."/>
            <person name="Grigoriev I.V."/>
        </authorList>
    </citation>
    <scope>NUCLEOTIDE SEQUENCE [LARGE SCALE GENOMIC DNA]</scope>
    <source>
        <strain evidence="3">RCC299 / NOUM17</strain>
    </source>
</reference>
<name>C1EIV0_MICCC</name>
<gene>
    <name evidence="2" type="ORF">MICPUN_64709</name>
</gene>
<dbReference type="STRING" id="296587.C1EIV0"/>
<dbReference type="Proteomes" id="UP000002009">
    <property type="component" value="Chromosome 16"/>
</dbReference>
<dbReference type="RefSeq" id="XP_002506665.1">
    <property type="nucleotide sequence ID" value="XM_002506619.1"/>
</dbReference>
<accession>C1EIV0</accession>
<evidence type="ECO:0000313" key="3">
    <source>
        <dbReference type="Proteomes" id="UP000002009"/>
    </source>
</evidence>
<dbReference type="InterPro" id="IPR000073">
    <property type="entry name" value="AB_hydrolase_1"/>
</dbReference>
<dbReference type="Pfam" id="PF12697">
    <property type="entry name" value="Abhydrolase_6"/>
    <property type="match status" value="1"/>
</dbReference>
<evidence type="ECO:0000259" key="1">
    <source>
        <dbReference type="Pfam" id="PF12697"/>
    </source>
</evidence>
<dbReference type="InterPro" id="IPR029058">
    <property type="entry name" value="AB_hydrolase_fold"/>
</dbReference>
<dbReference type="InterPro" id="IPR050266">
    <property type="entry name" value="AB_hydrolase_sf"/>
</dbReference>
<feature type="domain" description="AB hydrolase-1" evidence="1">
    <location>
        <begin position="21"/>
        <end position="294"/>
    </location>
</feature>
<proteinExistence type="predicted"/>
<dbReference type="AlphaFoldDB" id="C1EIV0"/>
<dbReference type="InParanoid" id="C1EIV0"/>
<dbReference type="eggNOG" id="ENOG502SUG3">
    <property type="taxonomic scope" value="Eukaryota"/>
</dbReference>
<protein>
    <recommendedName>
        <fullName evidence="1">AB hydrolase-1 domain-containing protein</fullName>
    </recommendedName>
</protein>
<dbReference type="PANTHER" id="PTHR43798">
    <property type="entry name" value="MONOACYLGLYCEROL LIPASE"/>
    <property type="match status" value="1"/>
</dbReference>
<evidence type="ECO:0000313" key="2">
    <source>
        <dbReference type="EMBL" id="ACO67923.1"/>
    </source>
</evidence>
<dbReference type="PANTHER" id="PTHR43798:SF33">
    <property type="entry name" value="HYDROLASE, PUTATIVE (AFU_ORTHOLOGUE AFUA_2G14860)-RELATED"/>
    <property type="match status" value="1"/>
</dbReference>
<dbReference type="KEGG" id="mis:MICPUN_64709"/>
<dbReference type="SUPFAM" id="SSF53474">
    <property type="entry name" value="alpha/beta-Hydrolases"/>
    <property type="match status" value="1"/>
</dbReference>
<dbReference type="GO" id="GO:0016020">
    <property type="term" value="C:membrane"/>
    <property type="evidence" value="ECO:0007669"/>
    <property type="project" value="TreeGrafter"/>
</dbReference>
<dbReference type="EMBL" id="CP001334">
    <property type="protein sequence ID" value="ACO67923.1"/>
    <property type="molecule type" value="Genomic_DNA"/>
</dbReference>
<keyword evidence="3" id="KW-1185">Reference proteome</keyword>
<dbReference type="OrthoDB" id="194865at2759"/>
<dbReference type="Gene3D" id="3.40.50.1820">
    <property type="entry name" value="alpha/beta hydrolase"/>
    <property type="match status" value="1"/>
</dbReference>
<dbReference type="GeneID" id="8249752"/>
<sequence>MAAPNVRATFQAGRGANPPLVVLVHGLESFSGTWDAVRARCASPDGPHRHRAPSILALDLRGHGLTPVGDEDDFSPAALAADVVACARAHMTAHGAGGKDTFTIVGHSMGSRVALRAAADFPDAVDHVVVEDMDCSIRRAPKFDHDALRRCVLTAPTREEVVANLAAAMPDVMTRERCEGYAARGRIIETSAGEWTSLVNPLGYALAYERVLAVDDAALAVKQIERFAAMRQPAPIVHLWRAPFDEPGTCAEKDGLGGVEWILQRDGSSEWRVRDCVFENAEHSVHNTRVEAFTDAMVALVMDGTDAPERL</sequence>